<name>A0A2M7G409_9BACT</name>
<feature type="transmembrane region" description="Helical" evidence="1">
    <location>
        <begin position="6"/>
        <end position="25"/>
    </location>
</feature>
<evidence type="ECO:0000313" key="3">
    <source>
        <dbReference type="Proteomes" id="UP000231019"/>
    </source>
</evidence>
<evidence type="ECO:0000256" key="1">
    <source>
        <dbReference type="SAM" id="Phobius"/>
    </source>
</evidence>
<reference evidence="2 3" key="1">
    <citation type="submission" date="2017-09" db="EMBL/GenBank/DDBJ databases">
        <title>Depth-based differentiation of microbial function through sediment-hosted aquifers and enrichment of novel symbionts in the deep terrestrial subsurface.</title>
        <authorList>
            <person name="Probst A.J."/>
            <person name="Ladd B."/>
            <person name="Jarett J.K."/>
            <person name="Geller-Mcgrath D.E."/>
            <person name="Sieber C.M."/>
            <person name="Emerson J.B."/>
            <person name="Anantharaman K."/>
            <person name="Thomas B.C."/>
            <person name="Malmstrom R."/>
            <person name="Stieglmeier M."/>
            <person name="Klingl A."/>
            <person name="Woyke T."/>
            <person name="Ryan C.M."/>
            <person name="Banfield J.F."/>
        </authorList>
    </citation>
    <scope>NUCLEOTIDE SEQUENCE [LARGE SCALE GENOMIC DNA]</scope>
    <source>
        <strain evidence="2">CG17_big_fil_post_rev_8_21_14_2_50_48_46</strain>
    </source>
</reference>
<protein>
    <submittedName>
        <fullName evidence="2">Uncharacterized protein</fullName>
    </submittedName>
</protein>
<sequence length="104" mass="11695">MSIQAAGSQLVRGLAVAMSLFCLFFSNHFLSQKNWRAGFILLGAGLLLYIWAEEVIKRPRFLWVPGSWLGMQMLLGESLKGEGFLLGLPLFLVVSAFVRRSYQK</sequence>
<gene>
    <name evidence="2" type="ORF">COW36_12680</name>
</gene>
<proteinExistence type="predicted"/>
<feature type="transmembrane region" description="Helical" evidence="1">
    <location>
        <begin position="83"/>
        <end position="102"/>
    </location>
</feature>
<keyword evidence="1" id="KW-1133">Transmembrane helix</keyword>
<feature type="transmembrane region" description="Helical" evidence="1">
    <location>
        <begin position="37"/>
        <end position="52"/>
    </location>
</feature>
<keyword evidence="1" id="KW-0472">Membrane</keyword>
<comment type="caution">
    <text evidence="2">The sequence shown here is derived from an EMBL/GenBank/DDBJ whole genome shotgun (WGS) entry which is preliminary data.</text>
</comment>
<dbReference type="EMBL" id="PFFQ01000037">
    <property type="protein sequence ID" value="PIW16616.1"/>
    <property type="molecule type" value="Genomic_DNA"/>
</dbReference>
<evidence type="ECO:0000313" key="2">
    <source>
        <dbReference type="EMBL" id="PIW16616.1"/>
    </source>
</evidence>
<organism evidence="2 3">
    <name type="scientific">bacterium (Candidatus Blackallbacteria) CG17_big_fil_post_rev_8_21_14_2_50_48_46</name>
    <dbReference type="NCBI Taxonomy" id="2014261"/>
    <lineage>
        <taxon>Bacteria</taxon>
        <taxon>Candidatus Blackallbacteria</taxon>
    </lineage>
</organism>
<accession>A0A2M7G409</accession>
<dbReference type="AlphaFoldDB" id="A0A2M7G409"/>
<dbReference type="Proteomes" id="UP000231019">
    <property type="component" value="Unassembled WGS sequence"/>
</dbReference>
<keyword evidence="1" id="KW-0812">Transmembrane</keyword>